<gene>
    <name evidence="1" type="ORF">V6N12_011788</name>
</gene>
<dbReference type="EMBL" id="JBBPBM010000086">
    <property type="protein sequence ID" value="KAK8510423.1"/>
    <property type="molecule type" value="Genomic_DNA"/>
</dbReference>
<name>A0ABR2BTF7_9ROSI</name>
<reference evidence="1 2" key="1">
    <citation type="journal article" date="2024" name="G3 (Bethesda)">
        <title>Genome assembly of Hibiscus sabdariffa L. provides insights into metabolisms of medicinal natural products.</title>
        <authorList>
            <person name="Kim T."/>
        </authorList>
    </citation>
    <scope>NUCLEOTIDE SEQUENCE [LARGE SCALE GENOMIC DNA]</scope>
    <source>
        <strain evidence="1">TK-2024</strain>
        <tissue evidence="1">Old leaves</tissue>
    </source>
</reference>
<sequence>MAWLCLCWNGAVRSTRPPQGHREKQNKVTSRWSCGPHGSISCKQPAQAQPRHVQVQLQPKQNLIWEAEAEAEFEPREAHLQMKYQAVVHPSDQLSSTSSTLPWKLIWILFLICAVVVAVVEIEGLTDWQSPNLRHHSYPHGHGISYSSKALPFQQQTTATTTATNEN</sequence>
<accession>A0ABR2BTF7</accession>
<comment type="caution">
    <text evidence="1">The sequence shown here is derived from an EMBL/GenBank/DDBJ whole genome shotgun (WGS) entry which is preliminary data.</text>
</comment>
<keyword evidence="2" id="KW-1185">Reference proteome</keyword>
<evidence type="ECO:0000313" key="1">
    <source>
        <dbReference type="EMBL" id="KAK8510423.1"/>
    </source>
</evidence>
<evidence type="ECO:0000313" key="2">
    <source>
        <dbReference type="Proteomes" id="UP001472677"/>
    </source>
</evidence>
<dbReference type="Proteomes" id="UP001472677">
    <property type="component" value="Unassembled WGS sequence"/>
</dbReference>
<organism evidence="1 2">
    <name type="scientific">Hibiscus sabdariffa</name>
    <name type="common">roselle</name>
    <dbReference type="NCBI Taxonomy" id="183260"/>
    <lineage>
        <taxon>Eukaryota</taxon>
        <taxon>Viridiplantae</taxon>
        <taxon>Streptophyta</taxon>
        <taxon>Embryophyta</taxon>
        <taxon>Tracheophyta</taxon>
        <taxon>Spermatophyta</taxon>
        <taxon>Magnoliopsida</taxon>
        <taxon>eudicotyledons</taxon>
        <taxon>Gunneridae</taxon>
        <taxon>Pentapetalae</taxon>
        <taxon>rosids</taxon>
        <taxon>malvids</taxon>
        <taxon>Malvales</taxon>
        <taxon>Malvaceae</taxon>
        <taxon>Malvoideae</taxon>
        <taxon>Hibiscus</taxon>
    </lineage>
</organism>
<protein>
    <submittedName>
        <fullName evidence="1">Uncharacterized protein</fullName>
    </submittedName>
</protein>
<proteinExistence type="predicted"/>